<name>A0A2T4MYB2_AERVE</name>
<dbReference type="Pfam" id="PF14090">
    <property type="entry name" value="HTH_39"/>
    <property type="match status" value="1"/>
</dbReference>
<reference evidence="2 3" key="1">
    <citation type="submission" date="2018-03" db="EMBL/GenBank/DDBJ databases">
        <title>Aeromonas veronii whole genome sequencing and analysis.</title>
        <authorList>
            <person name="Xie H."/>
            <person name="Liu T."/>
            <person name="Wang K."/>
        </authorList>
    </citation>
    <scope>NUCLEOTIDE SEQUENCE [LARGE SCALE GENOMIC DNA]</scope>
    <source>
        <strain evidence="2 3">XH.VA.1</strain>
    </source>
</reference>
<accession>A0A2T4MYB2</accession>
<dbReference type="RefSeq" id="WP_107684378.1">
    <property type="nucleotide sequence ID" value="NZ_AP027933.1"/>
</dbReference>
<dbReference type="AlphaFoldDB" id="A0A2T4MYB2"/>
<comment type="caution">
    <text evidence="2">The sequence shown here is derived from an EMBL/GenBank/DDBJ whole genome shotgun (WGS) entry which is preliminary data.</text>
</comment>
<gene>
    <name evidence="2" type="ORF">DAA48_19700</name>
</gene>
<proteinExistence type="predicted"/>
<dbReference type="Proteomes" id="UP000241986">
    <property type="component" value="Unassembled WGS sequence"/>
</dbReference>
<evidence type="ECO:0000259" key="1">
    <source>
        <dbReference type="Pfam" id="PF14090"/>
    </source>
</evidence>
<dbReference type="EMBL" id="PZKL01000041">
    <property type="protein sequence ID" value="PTH79529.1"/>
    <property type="molecule type" value="Genomic_DNA"/>
</dbReference>
<feature type="domain" description="Winged helix-turn-helix" evidence="1">
    <location>
        <begin position="32"/>
        <end position="97"/>
    </location>
</feature>
<dbReference type="InterPro" id="IPR055245">
    <property type="entry name" value="HTH_proteobacteria"/>
</dbReference>
<sequence length="113" mass="12763">MEKEKVGTANGTTQFEYQKNTPLLTGPIVTGQKAKILRLLRQGPVLGLSLKMEHGISESGARIHYLRAMGFNIKTYMQIHVKYLGRKYQKAAIYVLEHPEWSPPFQSDCNAIS</sequence>
<evidence type="ECO:0000313" key="2">
    <source>
        <dbReference type="EMBL" id="PTH79529.1"/>
    </source>
</evidence>
<evidence type="ECO:0000313" key="3">
    <source>
        <dbReference type="Proteomes" id="UP000241986"/>
    </source>
</evidence>
<organism evidence="2 3">
    <name type="scientific">Aeromonas veronii</name>
    <dbReference type="NCBI Taxonomy" id="654"/>
    <lineage>
        <taxon>Bacteria</taxon>
        <taxon>Pseudomonadati</taxon>
        <taxon>Pseudomonadota</taxon>
        <taxon>Gammaproteobacteria</taxon>
        <taxon>Aeromonadales</taxon>
        <taxon>Aeromonadaceae</taxon>
        <taxon>Aeromonas</taxon>
    </lineage>
</organism>
<protein>
    <recommendedName>
        <fullName evidence="1">Winged helix-turn-helix domain-containing protein</fullName>
    </recommendedName>
</protein>